<dbReference type="Pfam" id="PF00293">
    <property type="entry name" value="NUDIX"/>
    <property type="match status" value="1"/>
</dbReference>
<dbReference type="OrthoDB" id="9802805at2"/>
<organism evidence="8 9">
    <name type="scientific">Amantichitinum ursilacus</name>
    <dbReference type="NCBI Taxonomy" id="857265"/>
    <lineage>
        <taxon>Bacteria</taxon>
        <taxon>Pseudomonadati</taxon>
        <taxon>Pseudomonadota</taxon>
        <taxon>Betaproteobacteria</taxon>
        <taxon>Neisseriales</taxon>
        <taxon>Chitinibacteraceae</taxon>
        <taxon>Amantichitinum</taxon>
    </lineage>
</organism>
<keyword evidence="5" id="KW-0460">Magnesium</keyword>
<dbReference type="SUPFAM" id="SSF55811">
    <property type="entry name" value="Nudix"/>
    <property type="match status" value="1"/>
</dbReference>
<evidence type="ECO:0000313" key="9">
    <source>
        <dbReference type="Proteomes" id="UP000037939"/>
    </source>
</evidence>
<reference evidence="8 9" key="1">
    <citation type="submission" date="2015-07" db="EMBL/GenBank/DDBJ databases">
        <title>Draft genome sequence of the Amantichitinum ursilacus IGB-41, a new chitin-degrading bacterium.</title>
        <authorList>
            <person name="Kirstahler P."/>
            <person name="Guenther M."/>
            <person name="Grumaz C."/>
            <person name="Rupp S."/>
            <person name="Zibek S."/>
            <person name="Sohn K."/>
        </authorList>
    </citation>
    <scope>NUCLEOTIDE SEQUENCE [LARGE SCALE GENOMIC DNA]</scope>
    <source>
        <strain evidence="8 9">IGB-41</strain>
    </source>
</reference>
<dbReference type="RefSeq" id="WP_053937715.1">
    <property type="nucleotide sequence ID" value="NZ_LAQT01000008.1"/>
</dbReference>
<dbReference type="CDD" id="cd03426">
    <property type="entry name" value="NUDIX_CoAse_Nudt7"/>
    <property type="match status" value="1"/>
</dbReference>
<evidence type="ECO:0000256" key="5">
    <source>
        <dbReference type="ARBA" id="ARBA00022842"/>
    </source>
</evidence>
<keyword evidence="6" id="KW-0464">Manganese</keyword>
<dbReference type="PANTHER" id="PTHR12992:SF11">
    <property type="entry name" value="MITOCHONDRIAL COENZYME A DIPHOSPHATASE NUDT8"/>
    <property type="match status" value="1"/>
</dbReference>
<dbReference type="InterPro" id="IPR015797">
    <property type="entry name" value="NUDIX_hydrolase-like_dom_sf"/>
</dbReference>
<keyword evidence="9" id="KW-1185">Reference proteome</keyword>
<comment type="caution">
    <text evidence="8">The sequence shown here is derived from an EMBL/GenBank/DDBJ whole genome shotgun (WGS) entry which is preliminary data.</text>
</comment>
<dbReference type="GO" id="GO:0046872">
    <property type="term" value="F:metal ion binding"/>
    <property type="evidence" value="ECO:0007669"/>
    <property type="project" value="UniProtKB-KW"/>
</dbReference>
<comment type="cofactor">
    <cofactor evidence="1">
        <name>Mn(2+)</name>
        <dbReference type="ChEBI" id="CHEBI:29035"/>
    </cofactor>
</comment>
<evidence type="ECO:0000259" key="7">
    <source>
        <dbReference type="PROSITE" id="PS51462"/>
    </source>
</evidence>
<feature type="domain" description="Nudix hydrolase" evidence="7">
    <location>
        <begin position="42"/>
        <end position="175"/>
    </location>
</feature>
<dbReference type="InterPro" id="IPR045121">
    <property type="entry name" value="CoAse"/>
</dbReference>
<dbReference type="Proteomes" id="UP000037939">
    <property type="component" value="Unassembled WGS sequence"/>
</dbReference>
<dbReference type="GO" id="GO:0010945">
    <property type="term" value="F:coenzyme A diphosphatase activity"/>
    <property type="evidence" value="ECO:0007669"/>
    <property type="project" value="InterPro"/>
</dbReference>
<dbReference type="InterPro" id="IPR000086">
    <property type="entry name" value="NUDIX_hydrolase_dom"/>
</dbReference>
<evidence type="ECO:0000256" key="3">
    <source>
        <dbReference type="ARBA" id="ARBA00022723"/>
    </source>
</evidence>
<dbReference type="EMBL" id="LAQT01000008">
    <property type="protein sequence ID" value="KPC52870.1"/>
    <property type="molecule type" value="Genomic_DNA"/>
</dbReference>
<evidence type="ECO:0000256" key="2">
    <source>
        <dbReference type="ARBA" id="ARBA00001946"/>
    </source>
</evidence>
<name>A0A0N0XL03_9NEIS</name>
<dbReference type="PATRIC" id="fig|857265.3.peg.2112"/>
<dbReference type="NCBIfam" id="NF007980">
    <property type="entry name" value="PRK10707.1"/>
    <property type="match status" value="1"/>
</dbReference>
<evidence type="ECO:0000313" key="8">
    <source>
        <dbReference type="EMBL" id="KPC52870.1"/>
    </source>
</evidence>
<dbReference type="PANTHER" id="PTHR12992">
    <property type="entry name" value="NUDIX HYDROLASE"/>
    <property type="match status" value="1"/>
</dbReference>
<keyword evidence="4 8" id="KW-0378">Hydrolase</keyword>
<dbReference type="PROSITE" id="PS51462">
    <property type="entry name" value="NUDIX"/>
    <property type="match status" value="1"/>
</dbReference>
<sequence>MNSRAPVQWPATGDIAGWKNWLKQRLAQAQQQPAGDMSDHHGQRPAAVLIALVPYPDGTRIILTERSHALSNHAGQISFPGGRIDPEDADATAAAIRESWEEIALPPDSVQVVGQLGVYHTVTGFVITPIVAVITPGAALAAAPSEVAEIFELPAQTLLDPTRFQRRWIERRGVRGRTLFVESEGVVVWGATAGMLMLLARALGVGGEPQDQTVS</sequence>
<evidence type="ECO:0000256" key="4">
    <source>
        <dbReference type="ARBA" id="ARBA00022801"/>
    </source>
</evidence>
<keyword evidence="3" id="KW-0479">Metal-binding</keyword>
<evidence type="ECO:0000256" key="6">
    <source>
        <dbReference type="ARBA" id="ARBA00023211"/>
    </source>
</evidence>
<protein>
    <submittedName>
        <fullName evidence="8">Putative NUDIX hydrolase</fullName>
    </submittedName>
</protein>
<dbReference type="AlphaFoldDB" id="A0A0N0XL03"/>
<dbReference type="STRING" id="857265.WG78_10285"/>
<gene>
    <name evidence="8" type="ORF">WG78_10285</name>
</gene>
<dbReference type="Gene3D" id="3.90.79.10">
    <property type="entry name" value="Nucleoside Triphosphate Pyrophosphohydrolase"/>
    <property type="match status" value="1"/>
</dbReference>
<accession>A0A0N0XL03</accession>
<proteinExistence type="predicted"/>
<comment type="cofactor">
    <cofactor evidence="2">
        <name>Mg(2+)</name>
        <dbReference type="ChEBI" id="CHEBI:18420"/>
    </cofactor>
</comment>
<evidence type="ECO:0000256" key="1">
    <source>
        <dbReference type="ARBA" id="ARBA00001936"/>
    </source>
</evidence>